<proteinExistence type="predicted"/>
<name>A0ACD2ZX82_9AGAR</name>
<evidence type="ECO:0000313" key="2">
    <source>
        <dbReference type="Proteomes" id="UP000308600"/>
    </source>
</evidence>
<keyword evidence="2" id="KW-1185">Reference proteome</keyword>
<gene>
    <name evidence="1" type="ORF">BDN72DRAFT_907434</name>
</gene>
<accession>A0ACD2ZX82</accession>
<dbReference type="Proteomes" id="UP000308600">
    <property type="component" value="Unassembled WGS sequence"/>
</dbReference>
<dbReference type="EMBL" id="ML209992">
    <property type="protein sequence ID" value="TFK57836.1"/>
    <property type="molecule type" value="Genomic_DNA"/>
</dbReference>
<evidence type="ECO:0000313" key="1">
    <source>
        <dbReference type="EMBL" id="TFK57836.1"/>
    </source>
</evidence>
<protein>
    <submittedName>
        <fullName evidence="1">Uncharacterized protein</fullName>
    </submittedName>
</protein>
<organism evidence="1 2">
    <name type="scientific">Pluteus cervinus</name>
    <dbReference type="NCBI Taxonomy" id="181527"/>
    <lineage>
        <taxon>Eukaryota</taxon>
        <taxon>Fungi</taxon>
        <taxon>Dikarya</taxon>
        <taxon>Basidiomycota</taxon>
        <taxon>Agaricomycotina</taxon>
        <taxon>Agaricomycetes</taxon>
        <taxon>Agaricomycetidae</taxon>
        <taxon>Agaricales</taxon>
        <taxon>Pluteineae</taxon>
        <taxon>Pluteaceae</taxon>
        <taxon>Pluteus</taxon>
    </lineage>
</organism>
<sequence>MYQRATPPGNKYNLDNDMAPIDDNNNNNNNTSNSGPEPSSSHTPTVAPSRRCNPSFIIIHTSPSRSTLFVV</sequence>
<reference evidence="1 2" key="1">
    <citation type="journal article" date="2019" name="Nat. Ecol. Evol.">
        <title>Megaphylogeny resolves global patterns of mushroom evolution.</title>
        <authorList>
            <person name="Varga T."/>
            <person name="Krizsan K."/>
            <person name="Foldi C."/>
            <person name="Dima B."/>
            <person name="Sanchez-Garcia M."/>
            <person name="Sanchez-Ramirez S."/>
            <person name="Szollosi G.J."/>
            <person name="Szarkandi J.G."/>
            <person name="Papp V."/>
            <person name="Albert L."/>
            <person name="Andreopoulos W."/>
            <person name="Angelini C."/>
            <person name="Antonin V."/>
            <person name="Barry K.W."/>
            <person name="Bougher N.L."/>
            <person name="Buchanan P."/>
            <person name="Buyck B."/>
            <person name="Bense V."/>
            <person name="Catcheside P."/>
            <person name="Chovatia M."/>
            <person name="Cooper J."/>
            <person name="Damon W."/>
            <person name="Desjardin D."/>
            <person name="Finy P."/>
            <person name="Geml J."/>
            <person name="Haridas S."/>
            <person name="Hughes K."/>
            <person name="Justo A."/>
            <person name="Karasinski D."/>
            <person name="Kautmanova I."/>
            <person name="Kiss B."/>
            <person name="Kocsube S."/>
            <person name="Kotiranta H."/>
            <person name="LaButti K.M."/>
            <person name="Lechner B.E."/>
            <person name="Liimatainen K."/>
            <person name="Lipzen A."/>
            <person name="Lukacs Z."/>
            <person name="Mihaltcheva S."/>
            <person name="Morgado L.N."/>
            <person name="Niskanen T."/>
            <person name="Noordeloos M.E."/>
            <person name="Ohm R.A."/>
            <person name="Ortiz-Santana B."/>
            <person name="Ovrebo C."/>
            <person name="Racz N."/>
            <person name="Riley R."/>
            <person name="Savchenko A."/>
            <person name="Shiryaev A."/>
            <person name="Soop K."/>
            <person name="Spirin V."/>
            <person name="Szebenyi C."/>
            <person name="Tomsovsky M."/>
            <person name="Tulloss R.E."/>
            <person name="Uehling J."/>
            <person name="Grigoriev I.V."/>
            <person name="Vagvolgyi C."/>
            <person name="Papp T."/>
            <person name="Martin F.M."/>
            <person name="Miettinen O."/>
            <person name="Hibbett D.S."/>
            <person name="Nagy L.G."/>
        </authorList>
    </citation>
    <scope>NUCLEOTIDE SEQUENCE [LARGE SCALE GENOMIC DNA]</scope>
    <source>
        <strain evidence="1 2">NL-1719</strain>
    </source>
</reference>